<dbReference type="Proteomes" id="UP000799750">
    <property type="component" value="Unassembled WGS sequence"/>
</dbReference>
<dbReference type="OrthoDB" id="3945922at2759"/>
<evidence type="ECO:0008006" key="3">
    <source>
        <dbReference type="Google" id="ProtNLM"/>
    </source>
</evidence>
<gene>
    <name evidence="1" type="ORF">BU16DRAFT_23224</name>
</gene>
<keyword evidence="2" id="KW-1185">Reference proteome</keyword>
<evidence type="ECO:0000313" key="1">
    <source>
        <dbReference type="EMBL" id="KAF2502911.1"/>
    </source>
</evidence>
<protein>
    <recommendedName>
        <fullName evidence="3">C2H2-type domain-containing protein</fullName>
    </recommendedName>
</protein>
<reference evidence="1" key="1">
    <citation type="journal article" date="2020" name="Stud. Mycol.">
        <title>101 Dothideomycetes genomes: a test case for predicting lifestyles and emergence of pathogens.</title>
        <authorList>
            <person name="Haridas S."/>
            <person name="Albert R."/>
            <person name="Binder M."/>
            <person name="Bloem J."/>
            <person name="Labutti K."/>
            <person name="Salamov A."/>
            <person name="Andreopoulos B."/>
            <person name="Baker S."/>
            <person name="Barry K."/>
            <person name="Bills G."/>
            <person name="Bluhm B."/>
            <person name="Cannon C."/>
            <person name="Castanera R."/>
            <person name="Culley D."/>
            <person name="Daum C."/>
            <person name="Ezra D."/>
            <person name="Gonzalez J."/>
            <person name="Henrissat B."/>
            <person name="Kuo A."/>
            <person name="Liang C."/>
            <person name="Lipzen A."/>
            <person name="Lutzoni F."/>
            <person name="Magnuson J."/>
            <person name="Mondo S."/>
            <person name="Nolan M."/>
            <person name="Ohm R."/>
            <person name="Pangilinan J."/>
            <person name="Park H.-J."/>
            <person name="Ramirez L."/>
            <person name="Alfaro M."/>
            <person name="Sun H."/>
            <person name="Tritt A."/>
            <person name="Yoshinaga Y."/>
            <person name="Zwiers L.-H."/>
            <person name="Turgeon B."/>
            <person name="Goodwin S."/>
            <person name="Spatafora J."/>
            <person name="Crous P."/>
            <person name="Grigoriev I."/>
        </authorList>
    </citation>
    <scope>NUCLEOTIDE SEQUENCE</scope>
    <source>
        <strain evidence="1">CBS 269.34</strain>
    </source>
</reference>
<sequence length="186" mass="21750">MSSKDETLGLVKDALDQISSIHTARALLLRLCYNSEFALDFLAEELLTTESEVYSSNSESEDEAAYRPNKRKRKTYAHVRYRKCTQCLETFDITDNTTGCCTWHEGELEFDDEADTWIDWDEDTHGPMDTTEHREEYPDGFRWTCCDDPGDYEGCESGRHSTVRGEPPQKRKRYEYQELREHAHLE</sequence>
<dbReference type="EMBL" id="MU004181">
    <property type="protein sequence ID" value="KAF2502911.1"/>
    <property type="molecule type" value="Genomic_DNA"/>
</dbReference>
<accession>A0A6A6REB8</accession>
<proteinExistence type="predicted"/>
<dbReference type="PANTHER" id="PTHR38167:SF1">
    <property type="entry name" value="C2H2-TYPE DOMAIN-CONTAINING PROTEIN"/>
    <property type="match status" value="1"/>
</dbReference>
<evidence type="ECO:0000313" key="2">
    <source>
        <dbReference type="Proteomes" id="UP000799750"/>
    </source>
</evidence>
<dbReference type="PANTHER" id="PTHR38167">
    <property type="entry name" value="C2H2-TYPE DOMAIN-CONTAINING PROTEIN"/>
    <property type="match status" value="1"/>
</dbReference>
<name>A0A6A6REB8_9PEZI</name>
<organism evidence="1 2">
    <name type="scientific">Lophium mytilinum</name>
    <dbReference type="NCBI Taxonomy" id="390894"/>
    <lineage>
        <taxon>Eukaryota</taxon>
        <taxon>Fungi</taxon>
        <taxon>Dikarya</taxon>
        <taxon>Ascomycota</taxon>
        <taxon>Pezizomycotina</taxon>
        <taxon>Dothideomycetes</taxon>
        <taxon>Pleosporomycetidae</taxon>
        <taxon>Mytilinidiales</taxon>
        <taxon>Mytilinidiaceae</taxon>
        <taxon>Lophium</taxon>
    </lineage>
</organism>
<dbReference type="AlphaFoldDB" id="A0A6A6REB8"/>